<feature type="non-terminal residue" evidence="3">
    <location>
        <position position="1"/>
    </location>
</feature>
<dbReference type="InterPro" id="IPR029480">
    <property type="entry name" value="Transpos_assoc"/>
</dbReference>
<comment type="caution">
    <text evidence="3">The sequence shown here is derived from an EMBL/GenBank/DDBJ whole genome shotgun (WGS) entry which is preliminary data.</text>
</comment>
<proteinExistence type="predicted"/>
<feature type="compositionally biased region" description="Acidic residues" evidence="1">
    <location>
        <begin position="182"/>
        <end position="205"/>
    </location>
</feature>
<name>A0A835GSP4_9MAGN</name>
<feature type="compositionally biased region" description="Basic residues" evidence="1">
    <location>
        <begin position="156"/>
        <end position="172"/>
    </location>
</feature>
<accession>A0A835GSP4</accession>
<keyword evidence="4" id="KW-1185">Reference proteome</keyword>
<dbReference type="Pfam" id="PF13963">
    <property type="entry name" value="Transpos_assoc"/>
    <property type="match status" value="1"/>
</dbReference>
<evidence type="ECO:0000259" key="2">
    <source>
        <dbReference type="Pfam" id="PF13963"/>
    </source>
</evidence>
<protein>
    <recommendedName>
        <fullName evidence="2">Transposase-associated domain-containing protein</fullName>
    </recommendedName>
</protein>
<evidence type="ECO:0000313" key="4">
    <source>
        <dbReference type="Proteomes" id="UP000631114"/>
    </source>
</evidence>
<dbReference type="AlphaFoldDB" id="A0A835GSP4"/>
<feature type="compositionally biased region" description="Polar residues" evidence="1">
    <location>
        <begin position="208"/>
        <end position="221"/>
    </location>
</feature>
<dbReference type="EMBL" id="JADFTS010000095">
    <property type="protein sequence ID" value="KAF9586805.1"/>
    <property type="molecule type" value="Genomic_DNA"/>
</dbReference>
<sequence>HLLQRNKPRGEETIEAETVVTLERREPSGLKLVSGSIMMDKAWVHWKRNTVEYRRAVETFVELAKKRTGETNLRCPCKVCQNFHRGNDDKVIEHLSSKQAKKRKLKEKRAIVAALRNSSNGGIRISDRNDGSPLTSQANDFHLSKKKSCVSEKSNSKKKNKSVKGATKRSKMSKMGSRDTNDVDPTDGDFSAEEDAHDFSEDDEIIPNSYSHGSRKNPTSNESHKSTKEGGSTKSKSFKKVEKRSRTKMDSSHDSSDEDYCSDEDGSKGTANRAKSKGPLIEEESEGDSSDEDAAIGSDEESESDEDDPSTKESHQSSKTPRGLCRSKVMATDSGSPVASSDPRWDYFRTLGGSLGKLRTHPFSSSGVKIINSLSDEKPLPLLVKPGLETFRLASA</sequence>
<dbReference type="Proteomes" id="UP000631114">
    <property type="component" value="Unassembled WGS sequence"/>
</dbReference>
<feature type="compositionally biased region" description="Basic residues" evidence="1">
    <location>
        <begin position="236"/>
        <end position="246"/>
    </location>
</feature>
<reference evidence="3 4" key="1">
    <citation type="submission" date="2020-10" db="EMBL/GenBank/DDBJ databases">
        <title>The Coptis chinensis genome and diversification of protoberbering-type alkaloids.</title>
        <authorList>
            <person name="Wang B."/>
            <person name="Shu S."/>
            <person name="Song C."/>
            <person name="Liu Y."/>
        </authorList>
    </citation>
    <scope>NUCLEOTIDE SEQUENCE [LARGE SCALE GENOMIC DNA]</scope>
    <source>
        <strain evidence="3">HL-2020</strain>
        <tissue evidence="3">Leaf</tissue>
    </source>
</reference>
<evidence type="ECO:0000313" key="3">
    <source>
        <dbReference type="EMBL" id="KAF9586805.1"/>
    </source>
</evidence>
<feature type="compositionally biased region" description="Acidic residues" evidence="1">
    <location>
        <begin position="281"/>
        <end position="308"/>
    </location>
</feature>
<evidence type="ECO:0000256" key="1">
    <source>
        <dbReference type="SAM" id="MobiDB-lite"/>
    </source>
</evidence>
<gene>
    <name evidence="3" type="ORF">IFM89_039976</name>
</gene>
<organism evidence="3 4">
    <name type="scientific">Coptis chinensis</name>
    <dbReference type="NCBI Taxonomy" id="261450"/>
    <lineage>
        <taxon>Eukaryota</taxon>
        <taxon>Viridiplantae</taxon>
        <taxon>Streptophyta</taxon>
        <taxon>Embryophyta</taxon>
        <taxon>Tracheophyta</taxon>
        <taxon>Spermatophyta</taxon>
        <taxon>Magnoliopsida</taxon>
        <taxon>Ranunculales</taxon>
        <taxon>Ranunculaceae</taxon>
        <taxon>Coptidoideae</taxon>
        <taxon>Coptis</taxon>
    </lineage>
</organism>
<feature type="domain" description="Transposase-associated" evidence="2">
    <location>
        <begin position="41"/>
        <end position="96"/>
    </location>
</feature>
<feature type="region of interest" description="Disordered" evidence="1">
    <location>
        <begin position="120"/>
        <end position="345"/>
    </location>
</feature>